<dbReference type="EMBL" id="CP017756">
    <property type="protein sequence ID" value="AOZ11201.1"/>
    <property type="molecule type" value="Genomic_DNA"/>
</dbReference>
<feature type="transmembrane region" description="Helical" evidence="2">
    <location>
        <begin position="20"/>
        <end position="40"/>
    </location>
</feature>
<keyword evidence="2" id="KW-0472">Membrane</keyword>
<name>A0ABN4TXJ7_9BURK</name>
<feature type="compositionally biased region" description="Low complexity" evidence="1">
    <location>
        <begin position="232"/>
        <end position="255"/>
    </location>
</feature>
<evidence type="ECO:0008006" key="5">
    <source>
        <dbReference type="Google" id="ProtNLM"/>
    </source>
</evidence>
<organism evidence="3 4">
    <name type="scientific">Cupriavidus malaysiensis</name>
    <dbReference type="NCBI Taxonomy" id="367825"/>
    <lineage>
        <taxon>Bacteria</taxon>
        <taxon>Pseudomonadati</taxon>
        <taxon>Pseudomonadota</taxon>
        <taxon>Betaproteobacteria</taxon>
        <taxon>Burkholderiales</taxon>
        <taxon>Burkholderiaceae</taxon>
        <taxon>Cupriavidus</taxon>
    </lineage>
</organism>
<keyword evidence="3" id="KW-0614">Plasmid</keyword>
<keyword evidence="4" id="KW-1185">Reference proteome</keyword>
<evidence type="ECO:0000256" key="1">
    <source>
        <dbReference type="SAM" id="MobiDB-lite"/>
    </source>
</evidence>
<feature type="region of interest" description="Disordered" evidence="1">
    <location>
        <begin position="197"/>
        <end position="288"/>
    </location>
</feature>
<keyword evidence="2" id="KW-0812">Transmembrane</keyword>
<reference evidence="3 4" key="1">
    <citation type="submission" date="2016-10" db="EMBL/GenBank/DDBJ databases">
        <title>Complete genome sequences of three Cupriavidus strains isolated from various Malaysian environments.</title>
        <authorList>
            <person name="Abdullah A.A.-A."/>
            <person name="Shafie N.A.H."/>
            <person name="Lau N.S."/>
        </authorList>
    </citation>
    <scope>NUCLEOTIDE SEQUENCE [LARGE SCALE GENOMIC DNA]</scope>
    <source>
        <strain evidence="3 4">USMAA1020</strain>
        <plasmid evidence="3 4">unnamed1</plasmid>
    </source>
</reference>
<dbReference type="Pfam" id="PF05309">
    <property type="entry name" value="TraE"/>
    <property type="match status" value="1"/>
</dbReference>
<evidence type="ECO:0000313" key="4">
    <source>
        <dbReference type="Proteomes" id="UP000177515"/>
    </source>
</evidence>
<evidence type="ECO:0000256" key="2">
    <source>
        <dbReference type="SAM" id="Phobius"/>
    </source>
</evidence>
<geneLocation type="plasmid" evidence="3 4">
    <name>unnamed1</name>
</geneLocation>
<protein>
    <recommendedName>
        <fullName evidence="5">Sex pilus assembly protein</fullName>
    </recommendedName>
</protein>
<proteinExistence type="predicted"/>
<accession>A0ABN4TXJ7</accession>
<evidence type="ECO:0000313" key="3">
    <source>
        <dbReference type="EMBL" id="AOZ11201.1"/>
    </source>
</evidence>
<gene>
    <name evidence="3" type="ORF">BKK80_35195</name>
</gene>
<dbReference type="RefSeq" id="WP_071073852.1">
    <property type="nucleotide sequence ID" value="NZ_CP017756.1"/>
</dbReference>
<sequence>MNFKNLFSTWDNAMGVAKIAMLVAAGSVAVNVLLAVKLVMSHERVTLIPPHLTDKAAVAWKSASGSYKEGIALYVSSMLGSVTPQTALFVADALAYFFDPKIYPSVRTQILSIVDDPNYAKSGTINVFTPQKVFYEASTEKTFVTGVLATTAYRTNATPIGNLGVTYEMIIEIDRGLPRIRRFTSYGGEPHTVKWTQTHKKEADAAAAKAQKGEDINLLPQDAETKKRLEESATQAAAQAAASEAGASAPGASGEPAKDMTNDSAIDPATGGGRTPAKSDGATQGGLL</sequence>
<keyword evidence="2" id="KW-1133">Transmembrane helix</keyword>
<dbReference type="Proteomes" id="UP000177515">
    <property type="component" value="Plasmid unnamed1"/>
</dbReference>
<dbReference type="InterPro" id="IPR007973">
    <property type="entry name" value="Pilus_assembly_TraE"/>
</dbReference>